<dbReference type="EMBL" id="DWUY01000058">
    <property type="protein sequence ID" value="HJD27909.1"/>
    <property type="molecule type" value="Genomic_DNA"/>
</dbReference>
<comment type="caution">
    <text evidence="3">The sequence shown here is derived from an EMBL/GenBank/DDBJ whole genome shotgun (WGS) entry which is preliminary data.</text>
</comment>
<evidence type="ECO:0000313" key="3">
    <source>
        <dbReference type="EMBL" id="HJD27909.1"/>
    </source>
</evidence>
<accession>A0A9D2QSG7</accession>
<sequence length="191" mass="22244">MAQVEFRKLRRLELVDIIYRLQEDLEEQTKENEKLKRRLEDRELRIEKAGSIAQAAAELNGLMEAAQKTVDQYRVSVEGSLWRREMEARQQTAQAAIKAEETKRKAEKKAGEILQEAGDQAEENLQEARNQAKEILQEARNQAEEILWQARDPEKEIPRETGNRTEEVPSQEKEHMTEITGQWEGDSDEEK</sequence>
<dbReference type="Proteomes" id="UP000823892">
    <property type="component" value="Unassembled WGS sequence"/>
</dbReference>
<organism evidence="3 4">
    <name type="scientific">Candidatus Blautia avicola</name>
    <dbReference type="NCBI Taxonomy" id="2838483"/>
    <lineage>
        <taxon>Bacteria</taxon>
        <taxon>Bacillati</taxon>
        <taxon>Bacillota</taxon>
        <taxon>Clostridia</taxon>
        <taxon>Lachnospirales</taxon>
        <taxon>Lachnospiraceae</taxon>
        <taxon>Blautia</taxon>
    </lineage>
</organism>
<evidence type="ECO:0000256" key="2">
    <source>
        <dbReference type="SAM" id="MobiDB-lite"/>
    </source>
</evidence>
<evidence type="ECO:0000313" key="4">
    <source>
        <dbReference type="Proteomes" id="UP000823892"/>
    </source>
</evidence>
<evidence type="ECO:0000256" key="1">
    <source>
        <dbReference type="SAM" id="Coils"/>
    </source>
</evidence>
<protein>
    <submittedName>
        <fullName evidence="3">Uncharacterized protein</fullName>
    </submittedName>
</protein>
<feature type="coiled-coil region" evidence="1">
    <location>
        <begin position="18"/>
        <end position="45"/>
    </location>
</feature>
<feature type="region of interest" description="Disordered" evidence="2">
    <location>
        <begin position="147"/>
        <end position="191"/>
    </location>
</feature>
<reference evidence="3" key="2">
    <citation type="submission" date="2021-04" db="EMBL/GenBank/DDBJ databases">
        <authorList>
            <person name="Gilroy R."/>
        </authorList>
    </citation>
    <scope>NUCLEOTIDE SEQUENCE</scope>
    <source>
        <strain evidence="3">ChiBcec6-4105</strain>
    </source>
</reference>
<feature type="compositionally biased region" description="Basic and acidic residues" evidence="2">
    <location>
        <begin position="151"/>
        <end position="177"/>
    </location>
</feature>
<keyword evidence="1" id="KW-0175">Coiled coil</keyword>
<name>A0A9D2QSG7_9FIRM</name>
<proteinExistence type="predicted"/>
<gene>
    <name evidence="3" type="ORF">H9914_02750</name>
</gene>
<dbReference type="AlphaFoldDB" id="A0A9D2QSG7"/>
<reference evidence="3" key="1">
    <citation type="journal article" date="2021" name="PeerJ">
        <title>Extensive microbial diversity within the chicken gut microbiome revealed by metagenomics and culture.</title>
        <authorList>
            <person name="Gilroy R."/>
            <person name="Ravi A."/>
            <person name="Getino M."/>
            <person name="Pursley I."/>
            <person name="Horton D.L."/>
            <person name="Alikhan N.F."/>
            <person name="Baker D."/>
            <person name="Gharbi K."/>
            <person name="Hall N."/>
            <person name="Watson M."/>
            <person name="Adriaenssens E.M."/>
            <person name="Foster-Nyarko E."/>
            <person name="Jarju S."/>
            <person name="Secka A."/>
            <person name="Antonio M."/>
            <person name="Oren A."/>
            <person name="Chaudhuri R.R."/>
            <person name="La Ragione R."/>
            <person name="Hildebrand F."/>
            <person name="Pallen M.J."/>
        </authorList>
    </citation>
    <scope>NUCLEOTIDE SEQUENCE</scope>
    <source>
        <strain evidence="3">ChiBcec6-4105</strain>
    </source>
</reference>